<dbReference type="PANTHER" id="PTHR11699">
    <property type="entry name" value="ALDEHYDE DEHYDROGENASE-RELATED"/>
    <property type="match status" value="1"/>
</dbReference>
<dbReference type="EMBL" id="JAELUR010000016">
    <property type="protein sequence ID" value="KAG7423144.1"/>
    <property type="molecule type" value="Genomic_DNA"/>
</dbReference>
<evidence type="ECO:0000256" key="4">
    <source>
        <dbReference type="ARBA" id="ARBA00024226"/>
    </source>
</evidence>
<keyword evidence="2 7" id="KW-0560">Oxidoreductase</keyword>
<comment type="similarity">
    <text evidence="1 7">Belongs to the aldehyde dehydrogenase family.</text>
</comment>
<comment type="caution">
    <text evidence="9">The sequence shown here is derived from an EMBL/GenBank/DDBJ whole genome shotgun (WGS) entry which is preliminary data.</text>
</comment>
<dbReference type="InterPro" id="IPR015590">
    <property type="entry name" value="Aldehyde_DH_dom"/>
</dbReference>
<comment type="catalytic activity">
    <reaction evidence="5">
        <text>an aldehyde + NAD(+) + H2O = a carboxylate + NADH + 2 H(+)</text>
        <dbReference type="Rhea" id="RHEA:16185"/>
        <dbReference type="ChEBI" id="CHEBI:15377"/>
        <dbReference type="ChEBI" id="CHEBI:15378"/>
        <dbReference type="ChEBI" id="CHEBI:17478"/>
        <dbReference type="ChEBI" id="CHEBI:29067"/>
        <dbReference type="ChEBI" id="CHEBI:57540"/>
        <dbReference type="ChEBI" id="CHEBI:57945"/>
        <dbReference type="EC" id="1.2.1.3"/>
    </reaction>
</comment>
<evidence type="ECO:0000313" key="9">
    <source>
        <dbReference type="EMBL" id="KAG7423144.1"/>
    </source>
</evidence>
<evidence type="ECO:0000256" key="5">
    <source>
        <dbReference type="ARBA" id="ARBA00049194"/>
    </source>
</evidence>
<proteinExistence type="inferred from homology"/>
<evidence type="ECO:0000256" key="3">
    <source>
        <dbReference type="ARBA" id="ARBA00023027"/>
    </source>
</evidence>
<gene>
    <name evidence="9" type="primary">aldA-0</name>
    <name evidence="9" type="ORF">Forpi1262_v015682</name>
</gene>
<evidence type="ECO:0000256" key="2">
    <source>
        <dbReference type="ARBA" id="ARBA00023002"/>
    </source>
</evidence>
<dbReference type="PROSITE" id="PS00687">
    <property type="entry name" value="ALDEHYDE_DEHYDR_GLU"/>
    <property type="match status" value="1"/>
</dbReference>
<dbReference type="EC" id="1.2.1.3" evidence="4"/>
<dbReference type="Proteomes" id="UP000693942">
    <property type="component" value="Unassembled WGS sequence"/>
</dbReference>
<accession>A0A8J5PP10</accession>
<feature type="domain" description="Aldehyde dehydrogenase" evidence="8">
    <location>
        <begin position="29"/>
        <end position="493"/>
    </location>
</feature>
<dbReference type="Pfam" id="PF00171">
    <property type="entry name" value="Aldedh"/>
    <property type="match status" value="1"/>
</dbReference>
<dbReference type="InterPro" id="IPR029510">
    <property type="entry name" value="Ald_DH_CS_GLU"/>
</dbReference>
<dbReference type="AlphaFoldDB" id="A0A8J5PP10"/>
<keyword evidence="3" id="KW-0520">NAD</keyword>
<dbReference type="FunFam" id="3.40.605.10:FF:000011">
    <property type="entry name" value="ALD5p Mitochondrial aldehyde dehydrogenase"/>
    <property type="match status" value="1"/>
</dbReference>
<name>A0A8J5PP10_FUSOX</name>
<evidence type="ECO:0000256" key="7">
    <source>
        <dbReference type="RuleBase" id="RU003345"/>
    </source>
</evidence>
<reference evidence="9" key="1">
    <citation type="submission" date="2021-04" db="EMBL/GenBank/DDBJ databases">
        <title>First draft genome resource for Brassicaceae pathogens Fusarium oxysporum f. sp. raphani and Fusarium oxysporum f. sp. rapae.</title>
        <authorList>
            <person name="Asai S."/>
        </authorList>
    </citation>
    <scope>NUCLEOTIDE SEQUENCE</scope>
    <source>
        <strain evidence="9">Tf1262</strain>
    </source>
</reference>
<evidence type="ECO:0000259" key="8">
    <source>
        <dbReference type="Pfam" id="PF00171"/>
    </source>
</evidence>
<organism evidence="9 10">
    <name type="scientific">Fusarium oxysporum f. sp. raphani</name>
    <dbReference type="NCBI Taxonomy" id="96318"/>
    <lineage>
        <taxon>Eukaryota</taxon>
        <taxon>Fungi</taxon>
        <taxon>Dikarya</taxon>
        <taxon>Ascomycota</taxon>
        <taxon>Pezizomycotina</taxon>
        <taxon>Sordariomycetes</taxon>
        <taxon>Hypocreomycetidae</taxon>
        <taxon>Hypocreales</taxon>
        <taxon>Nectriaceae</taxon>
        <taxon>Fusarium</taxon>
        <taxon>Fusarium oxysporum species complex</taxon>
    </lineage>
</organism>
<evidence type="ECO:0000313" key="10">
    <source>
        <dbReference type="Proteomes" id="UP000693942"/>
    </source>
</evidence>
<protein>
    <recommendedName>
        <fullName evidence="4">aldehyde dehydrogenase (NAD(+))</fullName>
        <ecNumber evidence="4">1.2.1.3</ecNumber>
    </recommendedName>
</protein>
<dbReference type="FunFam" id="3.40.309.10:FF:000012">
    <property type="entry name" value="Betaine aldehyde dehydrogenase"/>
    <property type="match status" value="1"/>
</dbReference>
<dbReference type="GO" id="GO:0004029">
    <property type="term" value="F:aldehyde dehydrogenase (NAD+) activity"/>
    <property type="evidence" value="ECO:0007669"/>
    <property type="project" value="UniProtKB-EC"/>
</dbReference>
<evidence type="ECO:0000256" key="1">
    <source>
        <dbReference type="ARBA" id="ARBA00009986"/>
    </source>
</evidence>
<feature type="active site" evidence="6">
    <location>
        <position position="266"/>
    </location>
</feature>
<sequence length="500" mass="54123">MSQQLLRELTAPNGLKYTQPLGLFINNEWVLSSSGETIETLSPADESIIAAVQAATTEDVDRAVQAAREAFDGPWSDVAPTARAKLLHKFADLVEEHAEVLATIESWDNGKPYQTALTEDVAEVYNAARYHAGWADKLHGQVIPTESGQLAYTIREPVGVCGSIVPWNFPLLLAAWKLCPAIAAGNTSIIKAAEQTPLSILYLANLFKEAGFPPGVVNVINGYGKTAGAAMAGHLDIDKISFTGSTATGRQIMRLAAANLKDICLETGGKSPILIFEDANLQEAAKWAHFGIMLNAGQACSATSRILVHENIHEEFVRLLKEQTRKVSKIGDPFASETFQGPQVSKAQHNQILSYIELGKSEGAQLAYGGKIFDVGNGKGYYIEPTVFTHVTDDMRISREEVFGPFVVVSTFKTEQEAVRRANDTTYGLAAAIFSQDPARGHRLARRIRAGSVWINGSNVGDLKVPFGGFKQSGIGREGGEAGIAQFTNIKSVYLQMEQN</sequence>
<evidence type="ECO:0000256" key="6">
    <source>
        <dbReference type="PROSITE-ProRule" id="PRU10007"/>
    </source>
</evidence>